<dbReference type="EnsemblMetazoa" id="XM_014385626.2">
    <property type="protein sequence ID" value="XP_014241112.1"/>
    <property type="gene ID" value="LOC106661891"/>
</dbReference>
<organism evidence="2 3">
    <name type="scientific">Cimex lectularius</name>
    <name type="common">Bed bug</name>
    <name type="synonym">Acanthia lectularia</name>
    <dbReference type="NCBI Taxonomy" id="79782"/>
    <lineage>
        <taxon>Eukaryota</taxon>
        <taxon>Metazoa</taxon>
        <taxon>Ecdysozoa</taxon>
        <taxon>Arthropoda</taxon>
        <taxon>Hexapoda</taxon>
        <taxon>Insecta</taxon>
        <taxon>Pterygota</taxon>
        <taxon>Neoptera</taxon>
        <taxon>Paraneoptera</taxon>
        <taxon>Hemiptera</taxon>
        <taxon>Heteroptera</taxon>
        <taxon>Panheteroptera</taxon>
        <taxon>Cimicomorpha</taxon>
        <taxon>Cimicidae</taxon>
        <taxon>Cimex</taxon>
    </lineage>
</organism>
<feature type="region of interest" description="Disordered" evidence="1">
    <location>
        <begin position="320"/>
        <end position="373"/>
    </location>
</feature>
<feature type="compositionally biased region" description="Basic residues" evidence="1">
    <location>
        <begin position="1"/>
        <end position="11"/>
    </location>
</feature>
<evidence type="ECO:0000256" key="1">
    <source>
        <dbReference type="SAM" id="MobiDB-lite"/>
    </source>
</evidence>
<dbReference type="GeneID" id="106661891"/>
<feature type="compositionally biased region" description="Polar residues" evidence="1">
    <location>
        <begin position="20"/>
        <end position="43"/>
    </location>
</feature>
<name>A0A8I6R8B2_CIMLE</name>
<reference evidence="2" key="1">
    <citation type="submission" date="2022-01" db="UniProtKB">
        <authorList>
            <consortium name="EnsemblMetazoa"/>
        </authorList>
    </citation>
    <scope>IDENTIFICATION</scope>
</reference>
<dbReference type="KEGG" id="clec:106661891"/>
<evidence type="ECO:0000313" key="2">
    <source>
        <dbReference type="EnsemblMetazoa" id="XP_014241112.1"/>
    </source>
</evidence>
<sequence length="373" mass="41287">MERKAALKGKRVLSTPAKHPNQQTAKYTNKTGKPQTKQQNPSTAPLKKTNESSTEWKKNCMERLTDECIGRVLSECKAKYNNNSLQDCVLKEKYSKQCAPGIQEASRHTQSAVAATPKRAPLGTRGKNMGSHKVCTDSSQRYQQPNNIRVTQEMLDCLTQEEEREILDMCDRNLGTPARPNRGNMRAPCPAKNYCDPGRDRVNMIEQRLHTIEKRMCERQAGSPSSSCPCIDSCPANQNPQNSLLMRAVGDAANVKCKIALIEQQLSDLGCQMNKSVMNRCLYQEKIGKLEEEIITTKKAYLTVLQTELGNLKRDIEAHEACSGSGSGTEKKPTTATKKTKGKKKGSKPGSKKKSRGKSGKRSAAGKKTTPKK</sequence>
<protein>
    <submittedName>
        <fullName evidence="2">Uncharacterized protein</fullName>
    </submittedName>
</protein>
<keyword evidence="3" id="KW-1185">Reference proteome</keyword>
<accession>A0A8I6R8B2</accession>
<dbReference type="OrthoDB" id="10514058at2759"/>
<feature type="region of interest" description="Disordered" evidence="1">
    <location>
        <begin position="103"/>
        <end position="139"/>
    </location>
</feature>
<dbReference type="Proteomes" id="UP000494040">
    <property type="component" value="Unassembled WGS sequence"/>
</dbReference>
<feature type="compositionally biased region" description="Basic residues" evidence="1">
    <location>
        <begin position="338"/>
        <end position="373"/>
    </location>
</feature>
<proteinExistence type="predicted"/>
<dbReference type="RefSeq" id="XP_014241112.1">
    <property type="nucleotide sequence ID" value="XM_014385626.2"/>
</dbReference>
<feature type="region of interest" description="Disordered" evidence="1">
    <location>
        <begin position="1"/>
        <end position="54"/>
    </location>
</feature>
<dbReference type="AlphaFoldDB" id="A0A8I6R8B2"/>
<evidence type="ECO:0000313" key="3">
    <source>
        <dbReference type="Proteomes" id="UP000494040"/>
    </source>
</evidence>